<protein>
    <submittedName>
        <fullName evidence="5">Site-specific integrase</fullName>
    </submittedName>
</protein>
<evidence type="ECO:0000259" key="4">
    <source>
        <dbReference type="PROSITE" id="PS51898"/>
    </source>
</evidence>
<evidence type="ECO:0000313" key="6">
    <source>
        <dbReference type="Proteomes" id="UP000650224"/>
    </source>
</evidence>
<organism evidence="5 6">
    <name type="scientific">Corynebacterium gallinarum</name>
    <dbReference type="NCBI Taxonomy" id="2762214"/>
    <lineage>
        <taxon>Bacteria</taxon>
        <taxon>Bacillati</taxon>
        <taxon>Actinomycetota</taxon>
        <taxon>Actinomycetes</taxon>
        <taxon>Mycobacteriales</taxon>
        <taxon>Corynebacteriaceae</taxon>
        <taxon>Corynebacterium</taxon>
    </lineage>
</organism>
<evidence type="ECO:0000256" key="1">
    <source>
        <dbReference type="ARBA" id="ARBA00008857"/>
    </source>
</evidence>
<proteinExistence type="inferred from homology"/>
<feature type="domain" description="Tyr recombinase" evidence="4">
    <location>
        <begin position="101"/>
        <end position="313"/>
    </location>
</feature>
<dbReference type="Proteomes" id="UP000650224">
    <property type="component" value="Unassembled WGS sequence"/>
</dbReference>
<keyword evidence="2" id="KW-0238">DNA-binding</keyword>
<gene>
    <name evidence="5" type="ORF">H9627_04305</name>
</gene>
<dbReference type="Pfam" id="PF00589">
    <property type="entry name" value="Phage_integrase"/>
    <property type="match status" value="1"/>
</dbReference>
<dbReference type="InterPro" id="IPR013762">
    <property type="entry name" value="Integrase-like_cat_sf"/>
</dbReference>
<dbReference type="SUPFAM" id="SSF56349">
    <property type="entry name" value="DNA breaking-rejoining enzymes"/>
    <property type="match status" value="1"/>
</dbReference>
<dbReference type="EMBL" id="JACSPR010000002">
    <property type="protein sequence ID" value="MBD8029558.1"/>
    <property type="molecule type" value="Genomic_DNA"/>
</dbReference>
<comment type="similarity">
    <text evidence="1">Belongs to the 'phage' integrase family.</text>
</comment>
<dbReference type="Gene3D" id="1.10.150.130">
    <property type="match status" value="1"/>
</dbReference>
<dbReference type="PROSITE" id="PS51898">
    <property type="entry name" value="TYR_RECOMBINASE"/>
    <property type="match status" value="1"/>
</dbReference>
<reference evidence="5 6" key="1">
    <citation type="submission" date="2020-08" db="EMBL/GenBank/DDBJ databases">
        <title>A Genomic Blueprint of the Chicken Gut Microbiome.</title>
        <authorList>
            <person name="Gilroy R."/>
            <person name="Ravi A."/>
            <person name="Getino M."/>
            <person name="Pursley I."/>
            <person name="Horton D.L."/>
            <person name="Alikhan N.-F."/>
            <person name="Baker D."/>
            <person name="Gharbi K."/>
            <person name="Hall N."/>
            <person name="Watson M."/>
            <person name="Adriaenssens E.M."/>
            <person name="Foster-Nyarko E."/>
            <person name="Jarju S."/>
            <person name="Secka A."/>
            <person name="Antonio M."/>
            <person name="Oren A."/>
            <person name="Chaudhuri R."/>
            <person name="La Ragione R.M."/>
            <person name="Hildebrand F."/>
            <person name="Pallen M.J."/>
        </authorList>
    </citation>
    <scope>NUCLEOTIDE SEQUENCE [LARGE SCALE GENOMIC DNA]</scope>
    <source>
        <strain evidence="5 6">Sa1YVA5</strain>
    </source>
</reference>
<dbReference type="InterPro" id="IPR002104">
    <property type="entry name" value="Integrase_catalytic"/>
</dbReference>
<dbReference type="PANTHER" id="PTHR30349">
    <property type="entry name" value="PHAGE INTEGRASE-RELATED"/>
    <property type="match status" value="1"/>
</dbReference>
<sequence>MRIQARGLHIQPNERGGHVSLPARGVRPKDLDEWVESMLEGRPWAKGRPLAASTARKKRSQLSALFSHAVRDGVVARTPFTSEVRKVTAVTVVDDDDDESVVDRLLTLDQITTLIDSAEHGATWEEVVYVGRRKISIEKSTRKSLATAVLLEIGAGTGLRAGEAGGLNVGDWNRATGMLEVRRQSKVSANGTRKLKTLRSRREVPVPDRLGEILTRYLFENPGPSDRPLLLTTRQTRWTARAIGGRVRSLRPIIDCDWVRFHDLRHFYATSLISGGLPITAVAELLGHTPATLLKIYAHYLPEDSDRAKRIIDGVLGDRGNQGEIRQPNLKLVQG</sequence>
<dbReference type="GO" id="GO:0003677">
    <property type="term" value="F:DNA binding"/>
    <property type="evidence" value="ECO:0007669"/>
    <property type="project" value="UniProtKB-KW"/>
</dbReference>
<keyword evidence="3" id="KW-0233">DNA recombination</keyword>
<dbReference type="GO" id="GO:0015074">
    <property type="term" value="P:DNA integration"/>
    <property type="evidence" value="ECO:0007669"/>
    <property type="project" value="InterPro"/>
</dbReference>
<keyword evidence="6" id="KW-1185">Reference proteome</keyword>
<accession>A0A8I0HP71</accession>
<dbReference type="Gene3D" id="1.10.443.10">
    <property type="entry name" value="Intergrase catalytic core"/>
    <property type="match status" value="1"/>
</dbReference>
<dbReference type="PANTHER" id="PTHR30349:SF64">
    <property type="entry name" value="PROPHAGE INTEGRASE INTD-RELATED"/>
    <property type="match status" value="1"/>
</dbReference>
<evidence type="ECO:0000256" key="3">
    <source>
        <dbReference type="ARBA" id="ARBA00023172"/>
    </source>
</evidence>
<dbReference type="CDD" id="cd00397">
    <property type="entry name" value="DNA_BRE_C"/>
    <property type="match status" value="1"/>
</dbReference>
<dbReference type="RefSeq" id="WP_191732774.1">
    <property type="nucleotide sequence ID" value="NZ_JACSPR010000002.1"/>
</dbReference>
<dbReference type="AlphaFoldDB" id="A0A8I0HP71"/>
<evidence type="ECO:0000256" key="2">
    <source>
        <dbReference type="ARBA" id="ARBA00023125"/>
    </source>
</evidence>
<dbReference type="InterPro" id="IPR050090">
    <property type="entry name" value="Tyrosine_recombinase_XerCD"/>
</dbReference>
<name>A0A8I0HP71_9CORY</name>
<dbReference type="InterPro" id="IPR010998">
    <property type="entry name" value="Integrase_recombinase_N"/>
</dbReference>
<comment type="caution">
    <text evidence="5">The sequence shown here is derived from an EMBL/GenBank/DDBJ whole genome shotgun (WGS) entry which is preliminary data.</text>
</comment>
<evidence type="ECO:0000313" key="5">
    <source>
        <dbReference type="EMBL" id="MBD8029558.1"/>
    </source>
</evidence>
<dbReference type="GO" id="GO:0006310">
    <property type="term" value="P:DNA recombination"/>
    <property type="evidence" value="ECO:0007669"/>
    <property type="project" value="UniProtKB-KW"/>
</dbReference>
<dbReference type="InterPro" id="IPR011010">
    <property type="entry name" value="DNA_brk_join_enz"/>
</dbReference>